<dbReference type="RefSeq" id="WP_147287132.1">
    <property type="nucleotide sequence ID" value="NZ_UGRY01000002.1"/>
</dbReference>
<sequence>MSERRDPSMPRATMPALSPENAGADHPASPEAAPWSRWLETDDGVRGDVRRAPDPDDYDGEDLSSDLRAEDPMAPLVEEARRRSLATRRRQRMIMRSALAAAALALVTVVAAGAWLFTGNETPTAAPPSTPPEPPAAAPAADATDSWCQPSVTPERVVGAGAGDATTAPGVILRLEYAWYVQRDPAAVRALLAPDARVAPESATREAIAAVPAGTRHCVTVSPLPAGRWLVGVDERHPDGEQASWQQIVTTAHRDGRVLITAIVAAEG</sequence>
<gene>
    <name evidence="4" type="ORF">NCTC1934_04240</name>
</gene>
<protein>
    <recommendedName>
        <fullName evidence="3">DUF8176 domain-containing protein</fullName>
    </recommendedName>
</protein>
<proteinExistence type="predicted"/>
<feature type="compositionally biased region" description="Basic and acidic residues" evidence="1">
    <location>
        <begin position="39"/>
        <end position="54"/>
    </location>
</feature>
<feature type="compositionally biased region" description="Pro residues" evidence="1">
    <location>
        <begin position="125"/>
        <end position="137"/>
    </location>
</feature>
<feature type="region of interest" description="Disordered" evidence="1">
    <location>
        <begin position="122"/>
        <end position="148"/>
    </location>
</feature>
<dbReference type="AlphaFoldDB" id="A0A378YUC8"/>
<evidence type="ECO:0000256" key="1">
    <source>
        <dbReference type="SAM" id="MobiDB-lite"/>
    </source>
</evidence>
<feature type="compositionally biased region" description="Acidic residues" evidence="1">
    <location>
        <begin position="55"/>
        <end position="64"/>
    </location>
</feature>
<name>A0A378YUC8_9NOCA</name>
<accession>A0A378YUC8</accession>
<keyword evidence="5" id="KW-1185">Reference proteome</keyword>
<evidence type="ECO:0000259" key="3">
    <source>
        <dbReference type="Pfam" id="PF26527"/>
    </source>
</evidence>
<dbReference type="OrthoDB" id="4547784at2"/>
<dbReference type="STRING" id="1406858.GCA_000710895_06335"/>
<dbReference type="Pfam" id="PF26527">
    <property type="entry name" value="DUF8176"/>
    <property type="match status" value="1"/>
</dbReference>
<keyword evidence="2" id="KW-1133">Transmembrane helix</keyword>
<dbReference type="Proteomes" id="UP000255467">
    <property type="component" value="Unassembled WGS sequence"/>
</dbReference>
<keyword evidence="2" id="KW-0812">Transmembrane</keyword>
<organism evidence="4 5">
    <name type="scientific">Nocardia otitidiscaviarum</name>
    <dbReference type="NCBI Taxonomy" id="1823"/>
    <lineage>
        <taxon>Bacteria</taxon>
        <taxon>Bacillati</taxon>
        <taxon>Actinomycetota</taxon>
        <taxon>Actinomycetes</taxon>
        <taxon>Mycobacteriales</taxon>
        <taxon>Nocardiaceae</taxon>
        <taxon>Nocardia</taxon>
    </lineage>
</organism>
<keyword evidence="2" id="KW-0472">Membrane</keyword>
<evidence type="ECO:0000256" key="2">
    <source>
        <dbReference type="SAM" id="Phobius"/>
    </source>
</evidence>
<feature type="transmembrane region" description="Helical" evidence="2">
    <location>
        <begin position="98"/>
        <end position="117"/>
    </location>
</feature>
<dbReference type="InterPro" id="IPR058489">
    <property type="entry name" value="DUF8176"/>
</dbReference>
<dbReference type="EMBL" id="UGRY01000002">
    <property type="protein sequence ID" value="SUA80363.1"/>
    <property type="molecule type" value="Genomic_DNA"/>
</dbReference>
<feature type="domain" description="DUF8176" evidence="3">
    <location>
        <begin position="146"/>
        <end position="263"/>
    </location>
</feature>
<feature type="region of interest" description="Disordered" evidence="1">
    <location>
        <begin position="1"/>
        <end position="80"/>
    </location>
</feature>
<evidence type="ECO:0000313" key="4">
    <source>
        <dbReference type="EMBL" id="SUA80363.1"/>
    </source>
</evidence>
<reference evidence="4 5" key="1">
    <citation type="submission" date="2018-06" db="EMBL/GenBank/DDBJ databases">
        <authorList>
            <consortium name="Pathogen Informatics"/>
            <person name="Doyle S."/>
        </authorList>
    </citation>
    <scope>NUCLEOTIDE SEQUENCE [LARGE SCALE GENOMIC DNA]</scope>
    <source>
        <strain evidence="4 5">NCTC1934</strain>
    </source>
</reference>
<evidence type="ECO:0000313" key="5">
    <source>
        <dbReference type="Proteomes" id="UP000255467"/>
    </source>
</evidence>